<keyword evidence="3" id="KW-1185">Reference proteome</keyword>
<feature type="compositionally biased region" description="Polar residues" evidence="1">
    <location>
        <begin position="293"/>
        <end position="312"/>
    </location>
</feature>
<dbReference type="EMBL" id="PQXI01000910">
    <property type="protein sequence ID" value="TGO11605.1"/>
    <property type="molecule type" value="Genomic_DNA"/>
</dbReference>
<proteinExistence type="predicted"/>
<sequence>MGEVPPTRSLRNASPTFLNLITRSIPRDLYLRPASGPESGPESQPQSHQDTSRAGSRIESRTSSRAQTGSSRPPTQDNSLLRPRPRAISQLMPRPMLTPMDRDLFLGQGQDQFQIQLQAQAQLHIDPQTQDRNQEFYTNFPSTFPTEDSPFSQSQTTIAPRDQNLHQYSHHDLHQPQFLTQVHSETQNRDQNFSNNFPFPFLTAYSPFSHSQANVSSRDQDLHRGNHQDLVQAPTSVQAQKETENGTSARASKRPRLSYSHSHPNSSRDEESNGDRDKDENRNRNGNETENGDQITTQNERYNPNDTSSESPLSKPPDSVSTSPPLPPLRNLPRTGTFSHSQRFNASSRVTTRAGNRTGNGNGNVTASRTGTTNSPSSSNPSNPYTEPSVLPSTLDIANRPTTAQEKWMYAVREEGRRNDRN</sequence>
<feature type="compositionally biased region" description="Polar residues" evidence="1">
    <location>
        <begin position="9"/>
        <end position="22"/>
    </location>
</feature>
<feature type="region of interest" description="Disordered" evidence="1">
    <location>
        <begin position="1"/>
        <end position="89"/>
    </location>
</feature>
<organism evidence="2 3">
    <name type="scientific">Botrytis paeoniae</name>
    <dbReference type="NCBI Taxonomy" id="278948"/>
    <lineage>
        <taxon>Eukaryota</taxon>
        <taxon>Fungi</taxon>
        <taxon>Dikarya</taxon>
        <taxon>Ascomycota</taxon>
        <taxon>Pezizomycotina</taxon>
        <taxon>Leotiomycetes</taxon>
        <taxon>Helotiales</taxon>
        <taxon>Sclerotiniaceae</taxon>
        <taxon>Botrytis</taxon>
    </lineage>
</organism>
<evidence type="ECO:0000256" key="1">
    <source>
        <dbReference type="SAM" id="MobiDB-lite"/>
    </source>
</evidence>
<accession>A0A4Z1EGS6</accession>
<feature type="compositionally biased region" description="Polar residues" evidence="1">
    <location>
        <begin position="336"/>
        <end position="348"/>
    </location>
</feature>
<feature type="compositionally biased region" description="Polar residues" evidence="1">
    <location>
        <begin position="233"/>
        <end position="250"/>
    </location>
</feature>
<gene>
    <name evidence="2" type="ORF">BPAE_0913g00010</name>
</gene>
<feature type="compositionally biased region" description="Low complexity" evidence="1">
    <location>
        <begin position="374"/>
        <end position="384"/>
    </location>
</feature>
<feature type="compositionally biased region" description="Basic and acidic residues" evidence="1">
    <location>
        <begin position="266"/>
        <end position="287"/>
    </location>
</feature>
<feature type="compositionally biased region" description="Polar residues" evidence="1">
    <location>
        <begin position="63"/>
        <end position="79"/>
    </location>
</feature>
<name>A0A4Z1EGS6_9HELO</name>
<dbReference type="Proteomes" id="UP000297910">
    <property type="component" value="Unassembled WGS sequence"/>
</dbReference>
<dbReference type="AlphaFoldDB" id="A0A4Z1EGS6"/>
<feature type="region of interest" description="Disordered" evidence="1">
    <location>
        <begin position="233"/>
        <end position="406"/>
    </location>
</feature>
<reference evidence="2 3" key="1">
    <citation type="submission" date="2017-12" db="EMBL/GenBank/DDBJ databases">
        <title>Comparative genomics of Botrytis spp.</title>
        <authorList>
            <person name="Valero-Jimenez C.A."/>
            <person name="Tapia P."/>
            <person name="Veloso J."/>
            <person name="Silva-Moreno E."/>
            <person name="Staats M."/>
            <person name="Valdes J.H."/>
            <person name="Van Kan J.A.L."/>
        </authorList>
    </citation>
    <scope>NUCLEOTIDE SEQUENCE [LARGE SCALE GENOMIC DNA]</scope>
    <source>
        <strain evidence="2 3">Bp0003</strain>
    </source>
</reference>
<feature type="compositionally biased region" description="Low complexity" evidence="1">
    <location>
        <begin position="349"/>
        <end position="367"/>
    </location>
</feature>
<comment type="caution">
    <text evidence="2">The sequence shown here is derived from an EMBL/GenBank/DDBJ whole genome shotgun (WGS) entry which is preliminary data.</text>
</comment>
<feature type="compositionally biased region" description="Polar residues" evidence="1">
    <location>
        <begin position="41"/>
        <end position="54"/>
    </location>
</feature>
<evidence type="ECO:0000313" key="2">
    <source>
        <dbReference type="EMBL" id="TGO11605.1"/>
    </source>
</evidence>
<protein>
    <submittedName>
        <fullName evidence="2">Uncharacterized protein</fullName>
    </submittedName>
</protein>
<evidence type="ECO:0000313" key="3">
    <source>
        <dbReference type="Proteomes" id="UP000297910"/>
    </source>
</evidence>